<dbReference type="InterPro" id="IPR036465">
    <property type="entry name" value="vWFA_dom_sf"/>
</dbReference>
<evidence type="ECO:0000256" key="1">
    <source>
        <dbReference type="SAM" id="MobiDB-lite"/>
    </source>
</evidence>
<protein>
    <submittedName>
        <fullName evidence="3">Unannotated protein</fullName>
    </submittedName>
</protein>
<dbReference type="SMART" id="SM00327">
    <property type="entry name" value="VWA"/>
    <property type="match status" value="1"/>
</dbReference>
<dbReference type="PANTHER" id="PTHR10579:SF43">
    <property type="entry name" value="ZINC FINGER (C3HC4-TYPE RING FINGER) FAMILY PROTEIN"/>
    <property type="match status" value="1"/>
</dbReference>
<dbReference type="Pfam" id="PF00092">
    <property type="entry name" value="VWA"/>
    <property type="match status" value="1"/>
</dbReference>
<dbReference type="PANTHER" id="PTHR10579">
    <property type="entry name" value="CALCIUM-ACTIVATED CHLORIDE CHANNEL REGULATOR"/>
    <property type="match status" value="1"/>
</dbReference>
<dbReference type="PROSITE" id="PS50234">
    <property type="entry name" value="VWFA"/>
    <property type="match status" value="1"/>
</dbReference>
<dbReference type="AlphaFoldDB" id="A0A6J6NMZ2"/>
<feature type="domain" description="VWFA" evidence="2">
    <location>
        <begin position="44"/>
        <end position="215"/>
    </location>
</feature>
<dbReference type="InterPro" id="IPR002035">
    <property type="entry name" value="VWF_A"/>
</dbReference>
<reference evidence="3" key="1">
    <citation type="submission" date="2020-05" db="EMBL/GenBank/DDBJ databases">
        <authorList>
            <person name="Chiriac C."/>
            <person name="Salcher M."/>
            <person name="Ghai R."/>
            <person name="Kavagutti S V."/>
        </authorList>
    </citation>
    <scope>NUCLEOTIDE SEQUENCE</scope>
</reference>
<sequence>MKVDFRFEHHLVKANTKTPIGLMIECTAPGAPIAATATVRPSQGVVFVIDRSGSMGSGRLELVKKTILELLSRLNRNDFLSVVSFDDTAIVEVEMKRVSDHNMSEVRRRISDMRPGGSTNLEMGYRTGIEQASLAGVETKIVLLSDGQANTGVVDPALLGQLAARVTEHMISTSTIGIGTGYDERILDALAVASNGNHFAAINLGEAVDGLTAEFDDLLNKTVANLKVSIELSPRFAGAGASIRKAQYLRKFTAQGGLANAELGDMCSDEEKNFVFELNLGEVDFTDGASERAATINIEWLDLETNQSRSLQTELNVSVVKAEDYVEPARDEDVLAEVITIRMQERKEYAIELMREGRVVEAQALMAELGMEYERMLAEFVGMSSRSRSRMHSEMVDSMSFSTMYDDEFIKRSTESVNRKRSSKPDPRKKGDV</sequence>
<gene>
    <name evidence="3" type="ORF">UFOPK2370_00747</name>
</gene>
<name>A0A6J6NMZ2_9ZZZZ</name>
<proteinExistence type="predicted"/>
<evidence type="ECO:0000313" key="3">
    <source>
        <dbReference type="EMBL" id="CAB4687757.1"/>
    </source>
</evidence>
<dbReference type="EMBL" id="CAEZXK010000016">
    <property type="protein sequence ID" value="CAB4687757.1"/>
    <property type="molecule type" value="Genomic_DNA"/>
</dbReference>
<dbReference type="Gene3D" id="3.40.50.410">
    <property type="entry name" value="von Willebrand factor, type A domain"/>
    <property type="match status" value="1"/>
</dbReference>
<accession>A0A6J6NMZ2</accession>
<feature type="region of interest" description="Disordered" evidence="1">
    <location>
        <begin position="412"/>
        <end position="433"/>
    </location>
</feature>
<dbReference type="SUPFAM" id="SSF53300">
    <property type="entry name" value="vWA-like"/>
    <property type="match status" value="1"/>
</dbReference>
<organism evidence="3">
    <name type="scientific">freshwater metagenome</name>
    <dbReference type="NCBI Taxonomy" id="449393"/>
    <lineage>
        <taxon>unclassified sequences</taxon>
        <taxon>metagenomes</taxon>
        <taxon>ecological metagenomes</taxon>
    </lineage>
</organism>
<dbReference type="InterPro" id="IPR051266">
    <property type="entry name" value="CLCR"/>
</dbReference>
<evidence type="ECO:0000259" key="2">
    <source>
        <dbReference type="PROSITE" id="PS50234"/>
    </source>
</evidence>